<evidence type="ECO:0000259" key="3">
    <source>
        <dbReference type="PROSITE" id="PS50932"/>
    </source>
</evidence>
<dbReference type="InterPro" id="IPR025997">
    <property type="entry name" value="SBP_2_dom"/>
</dbReference>
<evidence type="ECO:0000313" key="4">
    <source>
        <dbReference type="EMBL" id="MDA4844971.1"/>
    </source>
</evidence>
<reference evidence="4" key="1">
    <citation type="submission" date="2022-11" db="EMBL/GenBank/DDBJ databases">
        <title>Hoeflea poritis sp. nov., isolated from scleractinian coral Porites lutea.</title>
        <authorList>
            <person name="Zhang G."/>
            <person name="Wei Q."/>
            <person name="Cai L."/>
        </authorList>
    </citation>
    <scope>NUCLEOTIDE SEQUENCE</scope>
    <source>
        <strain evidence="4">E7-10</strain>
    </source>
</reference>
<gene>
    <name evidence="4" type="ORF">OOZ53_06395</name>
</gene>
<dbReference type="InterPro" id="IPR000843">
    <property type="entry name" value="HTH_LacI"/>
</dbReference>
<dbReference type="GO" id="GO:0003677">
    <property type="term" value="F:DNA binding"/>
    <property type="evidence" value="ECO:0007669"/>
    <property type="project" value="UniProtKB-KW"/>
</dbReference>
<dbReference type="RefSeq" id="WP_271088522.1">
    <property type="nucleotide sequence ID" value="NZ_JAPJZH010000003.1"/>
</dbReference>
<protein>
    <submittedName>
        <fullName evidence="4">LacI family DNA-binding transcriptional regulator</fullName>
    </submittedName>
</protein>
<evidence type="ECO:0000313" key="5">
    <source>
        <dbReference type="Proteomes" id="UP001148313"/>
    </source>
</evidence>
<dbReference type="SMART" id="SM00354">
    <property type="entry name" value="HTH_LACI"/>
    <property type="match status" value="1"/>
</dbReference>
<dbReference type="Proteomes" id="UP001148313">
    <property type="component" value="Unassembled WGS sequence"/>
</dbReference>
<comment type="similarity">
    <text evidence="2">Belongs to the bacterial solute-binding protein 2 family.</text>
</comment>
<dbReference type="Pfam" id="PF00356">
    <property type="entry name" value="LacI"/>
    <property type="match status" value="1"/>
</dbReference>
<dbReference type="Pfam" id="PF13407">
    <property type="entry name" value="Peripla_BP_4"/>
    <property type="match status" value="1"/>
</dbReference>
<keyword evidence="4" id="KW-0238">DNA-binding</keyword>
<sequence>MTVRRPRLREISEKAGVSKATVDRVINNRSGVQEHTRRHVLSVAAALAGESPDHPVRANAIALDFVIPDSRNAFMSQLIADIEACARRREDVRVTIHRLADIGAEGVAAMLDRLGETSNAVGLIALDHHRVRATVRRLCERGISIATIASDIRNVPRAFYVGVDNRAAGRLAGHLTGRLLCKEKAKAALILGARAYHGHEEREMGFRSVLRERFSGLTIVAEREVHEDVDTAYRETAAIVKEHPDLDAIYCIGAGQPGVARALIDSGHAGSVVFLAHGLSDDTRGYLTEGIMDAVIDEDTSVMAEQAIERLVAARNGLPPDRLPAIRIQAIFPENIPVEP</sequence>
<dbReference type="PANTHER" id="PTHR30036">
    <property type="entry name" value="D-XYLOSE-BINDING PERIPLASMIC PROTEIN"/>
    <property type="match status" value="1"/>
</dbReference>
<accession>A0ABT4VJU2</accession>
<comment type="caution">
    <text evidence="4">The sequence shown here is derived from an EMBL/GenBank/DDBJ whole genome shotgun (WGS) entry which is preliminary data.</text>
</comment>
<dbReference type="CDD" id="cd01392">
    <property type="entry name" value="HTH_LacI"/>
    <property type="match status" value="1"/>
</dbReference>
<dbReference type="SUPFAM" id="SSF53822">
    <property type="entry name" value="Periplasmic binding protein-like I"/>
    <property type="match status" value="1"/>
</dbReference>
<dbReference type="Gene3D" id="1.10.260.40">
    <property type="entry name" value="lambda repressor-like DNA-binding domains"/>
    <property type="match status" value="1"/>
</dbReference>
<dbReference type="EMBL" id="JAPJZH010000003">
    <property type="protein sequence ID" value="MDA4844971.1"/>
    <property type="molecule type" value="Genomic_DNA"/>
</dbReference>
<evidence type="ECO:0000256" key="1">
    <source>
        <dbReference type="ARBA" id="ARBA00004418"/>
    </source>
</evidence>
<name>A0ABT4VJU2_9HYPH</name>
<organism evidence="4 5">
    <name type="scientific">Hoeflea poritis</name>
    <dbReference type="NCBI Taxonomy" id="2993659"/>
    <lineage>
        <taxon>Bacteria</taxon>
        <taxon>Pseudomonadati</taxon>
        <taxon>Pseudomonadota</taxon>
        <taxon>Alphaproteobacteria</taxon>
        <taxon>Hyphomicrobiales</taxon>
        <taxon>Rhizobiaceae</taxon>
        <taxon>Hoeflea</taxon>
    </lineage>
</organism>
<dbReference type="CDD" id="cd06307">
    <property type="entry name" value="PBP1_sugar_binding"/>
    <property type="match status" value="1"/>
</dbReference>
<dbReference type="InterPro" id="IPR050555">
    <property type="entry name" value="Bact_Solute-Bind_Prot2"/>
</dbReference>
<feature type="domain" description="HTH lacI-type" evidence="3">
    <location>
        <begin position="6"/>
        <end position="47"/>
    </location>
</feature>
<dbReference type="PROSITE" id="PS50932">
    <property type="entry name" value="HTH_LACI_2"/>
    <property type="match status" value="1"/>
</dbReference>
<keyword evidence="5" id="KW-1185">Reference proteome</keyword>
<comment type="subcellular location">
    <subcellularLocation>
        <location evidence="1">Periplasm</location>
    </subcellularLocation>
</comment>
<dbReference type="InterPro" id="IPR028082">
    <property type="entry name" value="Peripla_BP_I"/>
</dbReference>
<dbReference type="PANTHER" id="PTHR30036:SF7">
    <property type="entry name" value="ABC TRANSPORTER PERIPLASMIC-BINDING PROTEIN YPHF"/>
    <property type="match status" value="1"/>
</dbReference>
<evidence type="ECO:0000256" key="2">
    <source>
        <dbReference type="ARBA" id="ARBA00007639"/>
    </source>
</evidence>
<dbReference type="Gene3D" id="3.40.50.2300">
    <property type="match status" value="2"/>
</dbReference>
<proteinExistence type="inferred from homology"/>
<dbReference type="SUPFAM" id="SSF47413">
    <property type="entry name" value="lambda repressor-like DNA-binding domains"/>
    <property type="match status" value="1"/>
</dbReference>
<dbReference type="InterPro" id="IPR010982">
    <property type="entry name" value="Lambda_DNA-bd_dom_sf"/>
</dbReference>